<proteinExistence type="predicted"/>
<dbReference type="Gene3D" id="3.40.50.10090">
    <property type="match status" value="2"/>
</dbReference>
<dbReference type="InterPro" id="IPR003754">
    <property type="entry name" value="4pyrrol_synth_uPrphyn_synth"/>
</dbReference>
<reference evidence="2 3" key="1">
    <citation type="submission" date="2020-03" db="EMBL/GenBank/DDBJ databases">
        <title>Genomic Encyclopedia of Type Strains, Phase IV (KMG-IV): sequencing the most valuable type-strain genomes for metagenomic binning, comparative biology and taxonomic classification.</title>
        <authorList>
            <person name="Goeker M."/>
        </authorList>
    </citation>
    <scope>NUCLEOTIDE SEQUENCE [LARGE SCALE GENOMIC DNA]</scope>
    <source>
        <strain evidence="2 3">DSM 103870</strain>
    </source>
</reference>
<evidence type="ECO:0000313" key="3">
    <source>
        <dbReference type="Proteomes" id="UP001429580"/>
    </source>
</evidence>
<dbReference type="CDD" id="cd06578">
    <property type="entry name" value="HemD"/>
    <property type="match status" value="1"/>
</dbReference>
<dbReference type="RefSeq" id="WP_166949719.1">
    <property type="nucleotide sequence ID" value="NZ_JAASQI010000002.1"/>
</dbReference>
<dbReference type="SUPFAM" id="SSF69618">
    <property type="entry name" value="HemD-like"/>
    <property type="match status" value="1"/>
</dbReference>
<dbReference type="GO" id="GO:0004852">
    <property type="term" value="F:uroporphyrinogen-III synthase activity"/>
    <property type="evidence" value="ECO:0007669"/>
    <property type="project" value="UniProtKB-EC"/>
</dbReference>
<keyword evidence="3" id="KW-1185">Reference proteome</keyword>
<sequence length="254" mass="25934">MVTAEAAGASGLRVLVLRPKAAGLRTAARLATLGHAAVAAPVMAIARTHAPPPEGPFDALAVTSAASLPAMSELPEAMKALPVLAVGEQTALLARAGGFGRVHAADGERHSLARLAGRLFATGSGTRVLLALGRDHKADTEALLRAAGVDPVAWIVYAAQAKAELPEAARGALAGGQIDAVLHYSRRSAAIAIDLVDRAGLWPAFAPLPHLALSEDVAAPLRERGVPRLLVAGQPHEEALLALLSGIDLKQGSP</sequence>
<name>A0ABX0V2R1_9HYPH</name>
<evidence type="ECO:0000313" key="2">
    <source>
        <dbReference type="EMBL" id="NIJ57321.1"/>
    </source>
</evidence>
<dbReference type="EC" id="4.2.1.75" evidence="2"/>
<dbReference type="Proteomes" id="UP001429580">
    <property type="component" value="Unassembled WGS sequence"/>
</dbReference>
<dbReference type="Pfam" id="PF02602">
    <property type="entry name" value="HEM4"/>
    <property type="match status" value="1"/>
</dbReference>
<evidence type="ECO:0000259" key="1">
    <source>
        <dbReference type="Pfam" id="PF02602"/>
    </source>
</evidence>
<accession>A0ABX0V2R1</accession>
<gene>
    <name evidence="2" type="ORF">FHS82_001147</name>
</gene>
<comment type="caution">
    <text evidence="2">The sequence shown here is derived from an EMBL/GenBank/DDBJ whole genome shotgun (WGS) entry which is preliminary data.</text>
</comment>
<keyword evidence="2" id="KW-0456">Lyase</keyword>
<dbReference type="EMBL" id="JAASQI010000002">
    <property type="protein sequence ID" value="NIJ57321.1"/>
    <property type="molecule type" value="Genomic_DNA"/>
</dbReference>
<dbReference type="InterPro" id="IPR036108">
    <property type="entry name" value="4pyrrol_syn_uPrphyn_synt_sf"/>
</dbReference>
<feature type="domain" description="Tetrapyrrole biosynthesis uroporphyrinogen III synthase" evidence="1">
    <location>
        <begin position="26"/>
        <end position="241"/>
    </location>
</feature>
<organism evidence="2 3">
    <name type="scientific">Pseudochelatococcus lubricantis</name>
    <dbReference type="NCBI Taxonomy" id="1538102"/>
    <lineage>
        <taxon>Bacteria</taxon>
        <taxon>Pseudomonadati</taxon>
        <taxon>Pseudomonadota</taxon>
        <taxon>Alphaproteobacteria</taxon>
        <taxon>Hyphomicrobiales</taxon>
        <taxon>Chelatococcaceae</taxon>
        <taxon>Pseudochelatococcus</taxon>
    </lineage>
</organism>
<protein>
    <submittedName>
        <fullName evidence="2">Uroporphyrinogen-III synthase</fullName>
        <ecNumber evidence="2">4.2.1.75</ecNumber>
    </submittedName>
</protein>